<dbReference type="InterPro" id="IPR012338">
    <property type="entry name" value="Beta-lactam/transpept-like"/>
</dbReference>
<evidence type="ECO:0000313" key="2">
    <source>
        <dbReference type="EMBL" id="KHS57544.1"/>
    </source>
</evidence>
<dbReference type="InterPro" id="IPR045155">
    <property type="entry name" value="Beta-lactam_cat"/>
</dbReference>
<dbReference type="OrthoDB" id="9775096at2"/>
<dbReference type="STRING" id="1577792.QX51_07675"/>
<sequence>MDDKIINKLKNMKGDVSFYYKNLVTQEIIKYNEEKPMLAASVIKLTVLVECFNQIKKDIIRKDDIFITKEEDKVPSCGALNYMRENLKITLEDLYVLMIILSDNYATNILIDKLGIDNINKTIKEIGLKNTVLNRKMFDSDKAALGLENYISAGDIAYLLEKMYNKELIDEKSSEEMINILKNQRLNSKVPFFLQSIKPKVNIAHKTGEDTNITHDVGIVFDKEPFIVCFCGNNVNVPEYERLMQDVTYDLYKGADFRR</sequence>
<dbReference type="Gene3D" id="3.40.710.10">
    <property type="entry name" value="DD-peptidase/beta-lactamase superfamily"/>
    <property type="match status" value="1"/>
</dbReference>
<dbReference type="Proteomes" id="UP000031189">
    <property type="component" value="Unassembled WGS sequence"/>
</dbReference>
<keyword evidence="3" id="KW-1185">Reference proteome</keyword>
<accession>A0A0B3VXY7</accession>
<dbReference type="GO" id="GO:0008800">
    <property type="term" value="F:beta-lactamase activity"/>
    <property type="evidence" value="ECO:0007669"/>
    <property type="project" value="InterPro"/>
</dbReference>
<dbReference type="PANTHER" id="PTHR35333:SF3">
    <property type="entry name" value="BETA-LACTAMASE-TYPE TRANSPEPTIDASE FOLD CONTAINING PROTEIN"/>
    <property type="match status" value="1"/>
</dbReference>
<gene>
    <name evidence="2" type="ORF">QX51_07675</name>
</gene>
<dbReference type="InterPro" id="IPR000871">
    <property type="entry name" value="Beta-lactam_class-A"/>
</dbReference>
<evidence type="ECO:0000259" key="1">
    <source>
        <dbReference type="Pfam" id="PF13354"/>
    </source>
</evidence>
<organism evidence="2 3">
    <name type="scientific">Terrisporobacter othiniensis</name>
    <dbReference type="NCBI Taxonomy" id="1577792"/>
    <lineage>
        <taxon>Bacteria</taxon>
        <taxon>Bacillati</taxon>
        <taxon>Bacillota</taxon>
        <taxon>Clostridia</taxon>
        <taxon>Peptostreptococcales</taxon>
        <taxon>Peptostreptococcaceae</taxon>
        <taxon>Terrisporobacter</taxon>
    </lineage>
</organism>
<reference evidence="2 3" key="1">
    <citation type="submission" date="2014-12" db="EMBL/GenBank/DDBJ databases">
        <title>Draft genome sequence of Terrisporobacter sp. 08-306576, isolated from the blood culture of a bacteremia patient.</title>
        <authorList>
            <person name="Lund L.C."/>
            <person name="Sydenham T.V."/>
            <person name="Hogh S.V."/>
            <person name="Skov M.N."/>
            <person name="Kemp M."/>
            <person name="Justesen U.S."/>
        </authorList>
    </citation>
    <scope>NUCLEOTIDE SEQUENCE [LARGE SCALE GENOMIC DNA]</scope>
    <source>
        <strain evidence="2 3">08-306576</strain>
    </source>
</reference>
<dbReference type="PANTHER" id="PTHR35333">
    <property type="entry name" value="BETA-LACTAMASE"/>
    <property type="match status" value="1"/>
</dbReference>
<name>A0A0B3VXY7_9FIRM</name>
<comment type="caution">
    <text evidence="2">The sequence shown here is derived from an EMBL/GenBank/DDBJ whole genome shotgun (WGS) entry which is preliminary data.</text>
</comment>
<dbReference type="GO" id="GO:0030655">
    <property type="term" value="P:beta-lactam antibiotic catabolic process"/>
    <property type="evidence" value="ECO:0007669"/>
    <property type="project" value="InterPro"/>
</dbReference>
<dbReference type="GO" id="GO:0046677">
    <property type="term" value="P:response to antibiotic"/>
    <property type="evidence" value="ECO:0007669"/>
    <property type="project" value="InterPro"/>
</dbReference>
<dbReference type="SUPFAM" id="SSF56601">
    <property type="entry name" value="beta-lactamase/transpeptidase-like"/>
    <property type="match status" value="1"/>
</dbReference>
<feature type="domain" description="Beta-lactamase class A catalytic" evidence="1">
    <location>
        <begin position="17"/>
        <end position="229"/>
    </location>
</feature>
<dbReference type="Pfam" id="PF13354">
    <property type="entry name" value="Beta-lactamase2"/>
    <property type="match status" value="1"/>
</dbReference>
<proteinExistence type="predicted"/>
<dbReference type="EMBL" id="JWHR01000070">
    <property type="protein sequence ID" value="KHS57544.1"/>
    <property type="molecule type" value="Genomic_DNA"/>
</dbReference>
<dbReference type="AlphaFoldDB" id="A0A0B3VXY7"/>
<evidence type="ECO:0000313" key="3">
    <source>
        <dbReference type="Proteomes" id="UP000031189"/>
    </source>
</evidence>
<protein>
    <submittedName>
        <fullName evidence="2">Beta-lactamase</fullName>
    </submittedName>
</protein>
<dbReference type="RefSeq" id="WP_039679323.1">
    <property type="nucleotide sequence ID" value="NZ_JAXECK010000024.1"/>
</dbReference>